<dbReference type="Proteomes" id="UP000676601">
    <property type="component" value="Unassembled WGS sequence"/>
</dbReference>
<comment type="caution">
    <text evidence="1">The sequence shown here is derived from an EMBL/GenBank/DDBJ whole genome shotgun (WGS) entry which is preliminary data.</text>
</comment>
<evidence type="ECO:0000313" key="1">
    <source>
        <dbReference type="EMBL" id="GIO57799.1"/>
    </source>
</evidence>
<keyword evidence="2" id="KW-1185">Reference proteome</keyword>
<name>A0ABQ4LMQ4_9BACL</name>
<accession>A0ABQ4LMQ4</accession>
<sequence>MKPGNRFEHGIRRYLNVMVLIPTSCSLSCGLADEKAATFTNKGAPFLILSEGLFILPGFDRIDWSFR</sequence>
<protein>
    <submittedName>
        <fullName evidence="1">Uncharacterized protein</fullName>
    </submittedName>
</protein>
<dbReference type="EMBL" id="BORU01000005">
    <property type="protein sequence ID" value="GIO57799.1"/>
    <property type="molecule type" value="Genomic_DNA"/>
</dbReference>
<evidence type="ECO:0000313" key="2">
    <source>
        <dbReference type="Proteomes" id="UP000676601"/>
    </source>
</evidence>
<gene>
    <name evidence="1" type="ORF">J21TS7_61170</name>
</gene>
<organism evidence="1 2">
    <name type="scientific">Paenibacillus cineris</name>
    <dbReference type="NCBI Taxonomy" id="237530"/>
    <lineage>
        <taxon>Bacteria</taxon>
        <taxon>Bacillati</taxon>
        <taxon>Bacillota</taxon>
        <taxon>Bacilli</taxon>
        <taxon>Bacillales</taxon>
        <taxon>Paenibacillaceae</taxon>
        <taxon>Paenibacillus</taxon>
    </lineage>
</organism>
<reference evidence="1 2" key="1">
    <citation type="submission" date="2021-03" db="EMBL/GenBank/DDBJ databases">
        <title>Antimicrobial resistance genes in bacteria isolated from Japanese honey, and their potential for conferring macrolide and lincosamide resistance in the American foulbrood pathogen Paenibacillus larvae.</title>
        <authorList>
            <person name="Okamoto M."/>
            <person name="Kumagai M."/>
            <person name="Kanamori H."/>
            <person name="Takamatsu D."/>
        </authorList>
    </citation>
    <scope>NUCLEOTIDE SEQUENCE [LARGE SCALE GENOMIC DNA]</scope>
    <source>
        <strain evidence="1 2">J21TS7</strain>
    </source>
</reference>
<proteinExistence type="predicted"/>